<dbReference type="eggNOG" id="ENOG502T754">
    <property type="taxonomic scope" value="Eukaryota"/>
</dbReference>
<feature type="region of interest" description="Disordered" evidence="2">
    <location>
        <begin position="34"/>
        <end position="53"/>
    </location>
</feature>
<dbReference type="Proteomes" id="UP000266841">
    <property type="component" value="Unassembled WGS sequence"/>
</dbReference>
<organism evidence="3 4">
    <name type="scientific">Thalassiosira oceanica</name>
    <name type="common">Marine diatom</name>
    <dbReference type="NCBI Taxonomy" id="159749"/>
    <lineage>
        <taxon>Eukaryota</taxon>
        <taxon>Sar</taxon>
        <taxon>Stramenopiles</taxon>
        <taxon>Ochrophyta</taxon>
        <taxon>Bacillariophyta</taxon>
        <taxon>Coscinodiscophyceae</taxon>
        <taxon>Thalassiosirophycidae</taxon>
        <taxon>Thalassiosirales</taxon>
        <taxon>Thalassiosiraceae</taxon>
        <taxon>Thalassiosira</taxon>
    </lineage>
</organism>
<feature type="coiled-coil region" evidence="1">
    <location>
        <begin position="344"/>
        <end position="371"/>
    </location>
</feature>
<accession>K0RQK5</accession>
<name>K0RQK5_THAOC</name>
<feature type="compositionally biased region" description="Basic and acidic residues" evidence="2">
    <location>
        <begin position="136"/>
        <end position="147"/>
    </location>
</feature>
<sequence>MAGDGNTDSDALEWARESLRRRREDLAKEREAMIGDAETTFHPDNGPSSRVGSLLQRGQALLAEAQVHSEILGRYVVAKEEEEEEESARDGGGGKDSNADDADEKEDAPEIAPSNEESTEEGARARLDQLIAQVRQQDDNPRAETPPRRIASFDPSALKSSTRAQFRRARLDEETAQAEEEMLRLSSFKALPMPDNTPVKNNPLASTKAFECRTASLKKLVGRDQDRHGQSRMNDASSVASTFGSFDCAGSVATARTSLDESLLLSEYDNDEDRERARQVRAERVARKQHLLDKANETIVMEGTEDDATTVCSQGGDYLEDPSTVGILLVTSMRAITSPHNPPLYKLRQQIARLQAKLKQTKTLREKTLNDIVDIDLDAPFDRLLTERSSQDARRIVGRLKEKVCGDLGSFRQPLVAMLVGHQAVASSDKPTRRSLFDRHESWAKHRDQKLEESRRRLEDETLQDVTGMPPRYLAQVGHGIWPRRRTTPRFRKQRLK</sequence>
<proteinExistence type="predicted"/>
<evidence type="ECO:0000256" key="1">
    <source>
        <dbReference type="SAM" id="Coils"/>
    </source>
</evidence>
<gene>
    <name evidence="3" type="ORF">THAOC_25725</name>
</gene>
<protein>
    <submittedName>
        <fullName evidence="3">Uncharacterized protein</fullName>
    </submittedName>
</protein>
<feature type="compositionally biased region" description="Acidic residues" evidence="2">
    <location>
        <begin position="99"/>
        <end position="109"/>
    </location>
</feature>
<evidence type="ECO:0000313" key="4">
    <source>
        <dbReference type="Proteomes" id="UP000266841"/>
    </source>
</evidence>
<comment type="caution">
    <text evidence="3">The sequence shown here is derived from an EMBL/GenBank/DDBJ whole genome shotgun (WGS) entry which is preliminary data.</text>
</comment>
<dbReference type="EMBL" id="AGNL01035534">
    <property type="protein sequence ID" value="EJK54629.1"/>
    <property type="molecule type" value="Genomic_DNA"/>
</dbReference>
<keyword evidence="4" id="KW-1185">Reference proteome</keyword>
<reference evidence="3 4" key="1">
    <citation type="journal article" date="2012" name="Genome Biol.">
        <title>Genome and low-iron response of an oceanic diatom adapted to chronic iron limitation.</title>
        <authorList>
            <person name="Lommer M."/>
            <person name="Specht M."/>
            <person name="Roy A.S."/>
            <person name="Kraemer L."/>
            <person name="Andreson R."/>
            <person name="Gutowska M.A."/>
            <person name="Wolf J."/>
            <person name="Bergner S.V."/>
            <person name="Schilhabel M.B."/>
            <person name="Klostermeier U.C."/>
            <person name="Beiko R.G."/>
            <person name="Rosenstiel P."/>
            <person name="Hippler M."/>
            <person name="Laroche J."/>
        </authorList>
    </citation>
    <scope>NUCLEOTIDE SEQUENCE [LARGE SCALE GENOMIC DNA]</scope>
    <source>
        <strain evidence="3 4">CCMP1005</strain>
    </source>
</reference>
<dbReference type="OrthoDB" id="55817at2759"/>
<keyword evidence="1" id="KW-0175">Coiled coil</keyword>
<dbReference type="AlphaFoldDB" id="K0RQK5"/>
<feature type="region of interest" description="Disordered" evidence="2">
    <location>
        <begin position="135"/>
        <end position="161"/>
    </location>
</feature>
<evidence type="ECO:0000313" key="3">
    <source>
        <dbReference type="EMBL" id="EJK54629.1"/>
    </source>
</evidence>
<evidence type="ECO:0000256" key="2">
    <source>
        <dbReference type="SAM" id="MobiDB-lite"/>
    </source>
</evidence>
<feature type="region of interest" description="Disordered" evidence="2">
    <location>
        <begin position="76"/>
        <end position="123"/>
    </location>
</feature>